<protein>
    <submittedName>
        <fullName evidence="2">Type II secretion system protein J</fullName>
    </submittedName>
</protein>
<comment type="caution">
    <text evidence="2">The sequence shown here is derived from an EMBL/GenBank/DDBJ whole genome shotgun (WGS) entry which is preliminary data.</text>
</comment>
<accession>A0ABV9NGB6</accession>
<reference evidence="3" key="1">
    <citation type="journal article" date="2019" name="Int. J. Syst. Evol. Microbiol.">
        <title>The Global Catalogue of Microorganisms (GCM) 10K type strain sequencing project: providing services to taxonomists for standard genome sequencing and annotation.</title>
        <authorList>
            <consortium name="The Broad Institute Genomics Platform"/>
            <consortium name="The Broad Institute Genome Sequencing Center for Infectious Disease"/>
            <person name="Wu L."/>
            <person name="Ma J."/>
        </authorList>
    </citation>
    <scope>NUCLEOTIDE SEQUENCE [LARGE SCALE GENOMIC DNA]</scope>
    <source>
        <strain evidence="3">CCUG 62981</strain>
    </source>
</reference>
<sequence length="117" mass="12217">MMRNRDGEEGYILLETLVAVSILTAAVLAAGLSIANAVSVADRASRSAASVDELRQSVHLSRNAVRACATSGGPSCTIGASGWISVHGNSGEVRAAHPPLASRDCHFDFVSRQCRPL</sequence>
<dbReference type="RefSeq" id="WP_371394216.1">
    <property type="nucleotide sequence ID" value="NZ_CP163421.1"/>
</dbReference>
<gene>
    <name evidence="2" type="ORF">ACFPB0_14530</name>
</gene>
<keyword evidence="1" id="KW-0472">Membrane</keyword>
<keyword evidence="1" id="KW-1133">Transmembrane helix</keyword>
<name>A0ABV9NGB6_9PROT</name>
<feature type="transmembrane region" description="Helical" evidence="1">
    <location>
        <begin position="12"/>
        <end position="35"/>
    </location>
</feature>
<evidence type="ECO:0000256" key="1">
    <source>
        <dbReference type="SAM" id="Phobius"/>
    </source>
</evidence>
<keyword evidence="3" id="KW-1185">Reference proteome</keyword>
<dbReference type="Proteomes" id="UP001596024">
    <property type="component" value="Unassembled WGS sequence"/>
</dbReference>
<keyword evidence="1" id="KW-0812">Transmembrane</keyword>
<organism evidence="2 3">
    <name type="scientific">Glycocaulis abyssi</name>
    <dbReference type="NCBI Taxonomy" id="1433403"/>
    <lineage>
        <taxon>Bacteria</taxon>
        <taxon>Pseudomonadati</taxon>
        <taxon>Pseudomonadota</taxon>
        <taxon>Alphaproteobacteria</taxon>
        <taxon>Maricaulales</taxon>
        <taxon>Maricaulaceae</taxon>
        <taxon>Glycocaulis</taxon>
    </lineage>
</organism>
<proteinExistence type="predicted"/>
<evidence type="ECO:0000313" key="3">
    <source>
        <dbReference type="Proteomes" id="UP001596024"/>
    </source>
</evidence>
<dbReference type="EMBL" id="JBHSGQ010000016">
    <property type="protein sequence ID" value="MFC4726504.1"/>
    <property type="molecule type" value="Genomic_DNA"/>
</dbReference>
<evidence type="ECO:0000313" key="2">
    <source>
        <dbReference type="EMBL" id="MFC4726504.1"/>
    </source>
</evidence>